<name>A0AAV1XI37_LUPLU</name>
<proteinExistence type="predicted"/>
<dbReference type="InterPro" id="IPR026960">
    <property type="entry name" value="RVT-Znf"/>
</dbReference>
<dbReference type="Pfam" id="PF13966">
    <property type="entry name" value="zf-RVT"/>
    <property type="match status" value="1"/>
</dbReference>
<protein>
    <recommendedName>
        <fullName evidence="1">Reverse transcriptase zinc-binding domain-containing protein</fullName>
    </recommendedName>
</protein>
<evidence type="ECO:0000313" key="2">
    <source>
        <dbReference type="EMBL" id="CAL0321206.1"/>
    </source>
</evidence>
<accession>A0AAV1XI37</accession>
<keyword evidence="3" id="KW-1185">Reference proteome</keyword>
<feature type="domain" description="Reverse transcriptase zinc-binding" evidence="1">
    <location>
        <begin position="58"/>
        <end position="143"/>
    </location>
</feature>
<dbReference type="Proteomes" id="UP001497480">
    <property type="component" value="Unassembled WGS sequence"/>
</dbReference>
<evidence type="ECO:0000259" key="1">
    <source>
        <dbReference type="Pfam" id="PF13966"/>
    </source>
</evidence>
<evidence type="ECO:0000313" key="3">
    <source>
        <dbReference type="Proteomes" id="UP001497480"/>
    </source>
</evidence>
<organism evidence="2 3">
    <name type="scientific">Lupinus luteus</name>
    <name type="common">European yellow lupine</name>
    <dbReference type="NCBI Taxonomy" id="3873"/>
    <lineage>
        <taxon>Eukaryota</taxon>
        <taxon>Viridiplantae</taxon>
        <taxon>Streptophyta</taxon>
        <taxon>Embryophyta</taxon>
        <taxon>Tracheophyta</taxon>
        <taxon>Spermatophyta</taxon>
        <taxon>Magnoliopsida</taxon>
        <taxon>eudicotyledons</taxon>
        <taxon>Gunneridae</taxon>
        <taxon>Pentapetalae</taxon>
        <taxon>rosids</taxon>
        <taxon>fabids</taxon>
        <taxon>Fabales</taxon>
        <taxon>Fabaceae</taxon>
        <taxon>Papilionoideae</taxon>
        <taxon>50 kb inversion clade</taxon>
        <taxon>genistoids sensu lato</taxon>
        <taxon>core genistoids</taxon>
        <taxon>Genisteae</taxon>
        <taxon>Lupinus</taxon>
    </lineage>
</organism>
<dbReference type="EMBL" id="CAXHTB010000015">
    <property type="protein sequence ID" value="CAL0321206.1"/>
    <property type="molecule type" value="Genomic_DNA"/>
</dbReference>
<gene>
    <name evidence="2" type="ORF">LLUT_LOCUS22266</name>
</gene>
<reference evidence="2 3" key="1">
    <citation type="submission" date="2024-03" db="EMBL/GenBank/DDBJ databases">
        <authorList>
            <person name="Martinez-Hernandez J."/>
        </authorList>
    </citation>
    <scope>NUCLEOTIDE SEQUENCE [LARGE SCALE GENOMIC DNA]</scope>
</reference>
<sequence length="192" mass="22181">MNDDMVVDFRNANGEWNTRLIRDLLPSHIANKIVALHPLVDVGQIDMVAWMWSMDGSFSIAFAYAFIVGHNDLHKNPLTEIVWNWKGPLRIILLLWWLVSNGLPTNELRLHKKMTDSGSCPRCTSLETELHLFRDCSFARKVWCSLLNITVQHPFFSGDLDSWCMHNLRISGEKIGEVEWNLVFCNRCVVEL</sequence>
<comment type="caution">
    <text evidence="2">The sequence shown here is derived from an EMBL/GenBank/DDBJ whole genome shotgun (WGS) entry which is preliminary data.</text>
</comment>
<dbReference type="AlphaFoldDB" id="A0AAV1XI37"/>